<keyword evidence="4 7" id="KW-0687">Ribonucleoprotein</keyword>
<dbReference type="InterPro" id="IPR020568">
    <property type="entry name" value="Ribosomal_Su5_D2-typ_SF"/>
</dbReference>
<comment type="similarity">
    <text evidence="2 8">Belongs to the universal ribosomal protein uS5 family.</text>
</comment>
<keyword evidence="3 7" id="KW-0689">Ribosomal protein</keyword>
<dbReference type="GO" id="GO:1990904">
    <property type="term" value="C:ribonucleoprotein complex"/>
    <property type="evidence" value="ECO:0007669"/>
    <property type="project" value="UniProtKB-UniRule"/>
</dbReference>
<dbReference type="GO" id="GO:0006412">
    <property type="term" value="P:translation"/>
    <property type="evidence" value="ECO:0007669"/>
    <property type="project" value="InterPro"/>
</dbReference>
<name>A0A5C0UIM1_9PROT</name>
<dbReference type="Pfam" id="PF00333">
    <property type="entry name" value="Ribosomal_S5"/>
    <property type="match status" value="1"/>
</dbReference>
<dbReference type="GO" id="GO:0003735">
    <property type="term" value="F:structural constituent of ribosome"/>
    <property type="evidence" value="ECO:0007669"/>
    <property type="project" value="UniProtKB-UniRule"/>
</dbReference>
<evidence type="ECO:0000256" key="6">
    <source>
        <dbReference type="ARBA" id="ARBA00035519"/>
    </source>
</evidence>
<dbReference type="KEGG" id="cpri:FZC34_02295"/>
<organism evidence="11 12">
    <name type="scientific">Candidatus Cytomitobacter primus</name>
    <dbReference type="NCBI Taxonomy" id="2066024"/>
    <lineage>
        <taxon>Bacteria</taxon>
        <taxon>Pseudomonadati</taxon>
        <taxon>Pseudomonadota</taxon>
        <taxon>Alphaproteobacteria</taxon>
        <taxon>Holosporales</taxon>
        <taxon>Holosporaceae</taxon>
        <taxon>Candidatus Cytomitobacter</taxon>
    </lineage>
</organism>
<accession>A0A5C0UIM1</accession>
<evidence type="ECO:0000313" key="11">
    <source>
        <dbReference type="EMBL" id="QEK38724.1"/>
    </source>
</evidence>
<evidence type="ECO:0000256" key="2">
    <source>
        <dbReference type="ARBA" id="ARBA00008945"/>
    </source>
</evidence>
<keyword evidence="12" id="KW-1185">Reference proteome</keyword>
<dbReference type="SUPFAM" id="SSF54211">
    <property type="entry name" value="Ribosomal protein S5 domain 2-like"/>
    <property type="match status" value="1"/>
</dbReference>
<feature type="compositionally biased region" description="Polar residues" evidence="9">
    <location>
        <begin position="1"/>
        <end position="24"/>
    </location>
</feature>
<dbReference type="PROSITE" id="PS50881">
    <property type="entry name" value="S5_DSRBD"/>
    <property type="match status" value="1"/>
</dbReference>
<dbReference type="InterPro" id="IPR014721">
    <property type="entry name" value="Ribsml_uS5_D2-typ_fold_subgr"/>
</dbReference>
<evidence type="ECO:0000256" key="4">
    <source>
        <dbReference type="ARBA" id="ARBA00023274"/>
    </source>
</evidence>
<evidence type="ECO:0000259" key="10">
    <source>
        <dbReference type="PROSITE" id="PS50881"/>
    </source>
</evidence>
<dbReference type="InterPro" id="IPR013810">
    <property type="entry name" value="Ribosomal_uS5_N"/>
</dbReference>
<dbReference type="PANTHER" id="PTHR48277">
    <property type="entry name" value="MITOCHONDRIAL RIBOSOMAL PROTEIN S5"/>
    <property type="match status" value="1"/>
</dbReference>
<dbReference type="InterPro" id="IPR018192">
    <property type="entry name" value="Ribosomal_uS5_N_CS"/>
</dbReference>
<comment type="function">
    <text evidence="1">Located at the back of the 30S subunit body where it stabilizes the conformation of the head with respect to the body.</text>
</comment>
<reference evidence="11 12" key="1">
    <citation type="submission" date="2019-08" db="EMBL/GenBank/DDBJ databases">
        <title>Highly reduced genomes of protist endosymbionts show evolutionary convergence.</title>
        <authorList>
            <person name="George E."/>
            <person name="Husnik F."/>
            <person name="Tashyreva D."/>
            <person name="Prokopchuk G."/>
            <person name="Horak A."/>
            <person name="Kwong W.K."/>
            <person name="Lukes J."/>
            <person name="Keeling P.J."/>
        </authorList>
    </citation>
    <scope>NUCLEOTIDE SEQUENCE [LARGE SCALE GENOMIC DNA]</scope>
    <source>
        <strain evidence="11">1604LC</strain>
    </source>
</reference>
<feature type="region of interest" description="Disordered" evidence="9">
    <location>
        <begin position="1"/>
        <end position="38"/>
    </location>
</feature>
<evidence type="ECO:0000256" key="7">
    <source>
        <dbReference type="PROSITE-ProRule" id="PRU00268"/>
    </source>
</evidence>
<dbReference type="OrthoDB" id="9809045at2"/>
<dbReference type="SUPFAM" id="SSF54768">
    <property type="entry name" value="dsRNA-binding domain-like"/>
    <property type="match status" value="1"/>
</dbReference>
<dbReference type="AlphaFoldDB" id="A0A5C0UIM1"/>
<feature type="compositionally biased region" description="Basic and acidic residues" evidence="9">
    <location>
        <begin position="25"/>
        <end position="38"/>
    </location>
</feature>
<evidence type="ECO:0000256" key="9">
    <source>
        <dbReference type="SAM" id="MobiDB-lite"/>
    </source>
</evidence>
<dbReference type="GO" id="GO:0005737">
    <property type="term" value="C:cytoplasm"/>
    <property type="evidence" value="ECO:0007669"/>
    <property type="project" value="UniProtKB-ARBA"/>
</dbReference>
<dbReference type="Gene3D" id="3.30.160.20">
    <property type="match status" value="1"/>
</dbReference>
<protein>
    <recommendedName>
        <fullName evidence="5">Small ribosomal subunit protein uS5</fullName>
    </recommendedName>
    <alternativeName>
        <fullName evidence="6">30S ribosomal protein S5</fullName>
    </alternativeName>
</protein>
<evidence type="ECO:0000313" key="12">
    <source>
        <dbReference type="Proteomes" id="UP000325004"/>
    </source>
</evidence>
<evidence type="ECO:0000256" key="3">
    <source>
        <dbReference type="ARBA" id="ARBA00022980"/>
    </source>
</evidence>
<dbReference type="FunFam" id="3.30.230.10:FF:000002">
    <property type="entry name" value="30S ribosomal protein S5"/>
    <property type="match status" value="1"/>
</dbReference>
<dbReference type="InterPro" id="IPR005324">
    <property type="entry name" value="Ribosomal_uS5_C"/>
</dbReference>
<proteinExistence type="inferred from homology"/>
<gene>
    <name evidence="11" type="ORF">FZC34_02295</name>
</gene>
<dbReference type="Proteomes" id="UP000325004">
    <property type="component" value="Chromosome"/>
</dbReference>
<dbReference type="InterPro" id="IPR000851">
    <property type="entry name" value="Ribosomal_uS5"/>
</dbReference>
<dbReference type="Pfam" id="PF03719">
    <property type="entry name" value="Ribosomal_S5_C"/>
    <property type="match status" value="1"/>
</dbReference>
<dbReference type="Gene3D" id="3.30.230.10">
    <property type="match status" value="1"/>
</dbReference>
<evidence type="ECO:0000256" key="1">
    <source>
        <dbReference type="ARBA" id="ARBA00003093"/>
    </source>
</evidence>
<sequence>MNNMQESNANINQKKSNQHFSKTSDASRRPRKFDTSRKKVNDHLIKNVLSLNWIAAVTKGGKRQRVCAFVIVGDGNGSAGYSLGKSKEVSDAVRKAIDKASRSMFKVSLKAGRTFHHDVETKYCGTRICLRSAPSGTGIIASEVVRSSLEALGVKDAVVKTIGSNNPYNVVKALFKAIFSMQSPKIIALRRGVEFDKIIGKNV</sequence>
<dbReference type="GO" id="GO:0005840">
    <property type="term" value="C:ribosome"/>
    <property type="evidence" value="ECO:0007669"/>
    <property type="project" value="UniProtKB-KW"/>
</dbReference>
<dbReference type="PROSITE" id="PS00585">
    <property type="entry name" value="RIBOSOMAL_S5"/>
    <property type="match status" value="1"/>
</dbReference>
<evidence type="ECO:0000256" key="5">
    <source>
        <dbReference type="ARBA" id="ARBA00035255"/>
    </source>
</evidence>
<feature type="domain" description="S5 DRBM" evidence="10">
    <location>
        <begin position="44"/>
        <end position="107"/>
    </location>
</feature>
<dbReference type="PANTHER" id="PTHR48277:SF1">
    <property type="entry name" value="MITOCHONDRIAL RIBOSOMAL PROTEIN S5"/>
    <property type="match status" value="1"/>
</dbReference>
<evidence type="ECO:0000256" key="8">
    <source>
        <dbReference type="RuleBase" id="RU003823"/>
    </source>
</evidence>
<dbReference type="RefSeq" id="WP_148971845.1">
    <property type="nucleotide sequence ID" value="NZ_CP043316.1"/>
</dbReference>
<dbReference type="EMBL" id="CP043316">
    <property type="protein sequence ID" value="QEK38724.1"/>
    <property type="molecule type" value="Genomic_DNA"/>
</dbReference>
<dbReference type="GO" id="GO:0003723">
    <property type="term" value="F:RNA binding"/>
    <property type="evidence" value="ECO:0007669"/>
    <property type="project" value="InterPro"/>
</dbReference>